<dbReference type="NCBIfam" id="NF011930">
    <property type="entry name" value="PRK15401.1"/>
    <property type="match status" value="1"/>
</dbReference>
<dbReference type="Proteomes" id="UP000247609">
    <property type="component" value="Unassembled WGS sequence"/>
</dbReference>
<dbReference type="InterPro" id="IPR037151">
    <property type="entry name" value="AlkB-like_sf"/>
</dbReference>
<keyword evidence="2 9" id="KW-0223">Dioxygenase</keyword>
<gene>
    <name evidence="9" type="ORF">CFR71_08150</name>
</gene>
<evidence type="ECO:0000256" key="2">
    <source>
        <dbReference type="ARBA" id="ARBA00022964"/>
    </source>
</evidence>
<dbReference type="InterPro" id="IPR004574">
    <property type="entry name" value="Alkb"/>
</dbReference>
<reference evidence="9 10" key="1">
    <citation type="submission" date="2017-07" db="EMBL/GenBank/DDBJ databases">
        <title>A draft genome sequence of Komagataeibacter sp. T5K1.</title>
        <authorList>
            <person name="Skraban J."/>
            <person name="Cleenwerck I."/>
            <person name="Vandamme P."/>
            <person name="Trcek J."/>
        </authorList>
    </citation>
    <scope>NUCLEOTIDE SEQUENCE [LARGE SCALE GENOMIC DNA]</scope>
    <source>
        <strain evidence="9 10">T5K1</strain>
    </source>
</reference>
<dbReference type="Pfam" id="PF13532">
    <property type="entry name" value="2OG-FeII_Oxy_2"/>
    <property type="match status" value="1"/>
</dbReference>
<accession>A0A318QKE0</accession>
<dbReference type="PROSITE" id="PS51471">
    <property type="entry name" value="FE2OG_OXY"/>
    <property type="match status" value="1"/>
</dbReference>
<feature type="domain" description="Fe2OG dioxygenase" evidence="8">
    <location>
        <begin position="121"/>
        <end position="220"/>
    </location>
</feature>
<comment type="cofactor">
    <cofactor evidence="6">
        <name>Fe(2+)</name>
        <dbReference type="ChEBI" id="CHEBI:29033"/>
    </cofactor>
    <text evidence="6">Binds 1 Fe(2+) ion per subunit.</text>
</comment>
<evidence type="ECO:0000256" key="5">
    <source>
        <dbReference type="PIRSR" id="PIRSR604574-1"/>
    </source>
</evidence>
<dbReference type="PANTHER" id="PTHR16557">
    <property type="entry name" value="ALKYLATED DNA REPAIR PROTEIN ALKB-RELATED"/>
    <property type="match status" value="1"/>
</dbReference>
<dbReference type="AlphaFoldDB" id="A0A318QKE0"/>
<evidence type="ECO:0000256" key="4">
    <source>
        <dbReference type="ARBA" id="ARBA00023004"/>
    </source>
</evidence>
<evidence type="ECO:0000313" key="9">
    <source>
        <dbReference type="EMBL" id="PYD75749.1"/>
    </source>
</evidence>
<feature type="binding site" evidence="5">
    <location>
        <begin position="211"/>
        <end position="217"/>
    </location>
    <ligand>
        <name>2-oxoglutarate</name>
        <dbReference type="ChEBI" id="CHEBI:16810"/>
    </ligand>
</feature>
<dbReference type="GO" id="GO:0035513">
    <property type="term" value="P:oxidative RNA demethylation"/>
    <property type="evidence" value="ECO:0007669"/>
    <property type="project" value="TreeGrafter"/>
</dbReference>
<feature type="region of interest" description="Disordered" evidence="7">
    <location>
        <begin position="1"/>
        <end position="20"/>
    </location>
</feature>
<feature type="binding site" evidence="5">
    <location>
        <position position="143"/>
    </location>
    <ligand>
        <name>substrate</name>
    </ligand>
</feature>
<feature type="binding site" evidence="6">
    <location>
        <position position="139"/>
    </location>
    <ligand>
        <name>Fe cation</name>
        <dbReference type="ChEBI" id="CHEBI:24875"/>
        <note>catalytic</note>
    </ligand>
</feature>
<evidence type="ECO:0000256" key="1">
    <source>
        <dbReference type="ARBA" id="ARBA00022723"/>
    </source>
</evidence>
<dbReference type="InterPro" id="IPR027450">
    <property type="entry name" value="AlkB-like"/>
</dbReference>
<dbReference type="GO" id="GO:0008198">
    <property type="term" value="F:ferrous iron binding"/>
    <property type="evidence" value="ECO:0007669"/>
    <property type="project" value="TreeGrafter"/>
</dbReference>
<proteinExistence type="predicted"/>
<dbReference type="PANTHER" id="PTHR16557:SF2">
    <property type="entry name" value="NUCLEIC ACID DIOXYGENASE ALKBH1"/>
    <property type="match status" value="1"/>
</dbReference>
<feature type="binding site" evidence="5">
    <location>
        <position position="168"/>
    </location>
    <ligand>
        <name>substrate</name>
    </ligand>
</feature>
<keyword evidence="3" id="KW-0560">Oxidoreductase</keyword>
<sequence length="220" mass="23859">MTQGVLFDTGEPPGPVDQRPQVLAPGACLMRGVARAQAPALLDAIRDIIRQAPLRQMTTPGGGRMSVGMSGCGARAWISDAAGYRYEAHDPLTGKDWPPMPGILRELARDCASRAGYDGFCPDSCLINRYRPGDRMGLHQDRDERRDVPIVSVSLGVSAVFLWGTPVRSDGVRRLVLNNGDVVVWGGLSRLAWHGVAPLPQAHHPLSGEIRYNLTFRVTA</sequence>
<dbReference type="InterPro" id="IPR005123">
    <property type="entry name" value="Oxoglu/Fe-dep_dioxygenase_dom"/>
</dbReference>
<dbReference type="GO" id="GO:0035516">
    <property type="term" value="F:broad specificity oxidative DNA demethylase activity"/>
    <property type="evidence" value="ECO:0007669"/>
    <property type="project" value="TreeGrafter"/>
</dbReference>
<evidence type="ECO:0000256" key="7">
    <source>
        <dbReference type="SAM" id="MobiDB-lite"/>
    </source>
</evidence>
<dbReference type="GO" id="GO:0035515">
    <property type="term" value="F:oxidative RNA demethylase activity"/>
    <property type="evidence" value="ECO:0007669"/>
    <property type="project" value="TreeGrafter"/>
</dbReference>
<dbReference type="SUPFAM" id="SSF51197">
    <property type="entry name" value="Clavaminate synthase-like"/>
    <property type="match status" value="1"/>
</dbReference>
<dbReference type="Gene3D" id="2.60.120.590">
    <property type="entry name" value="Alpha-ketoglutarate-dependent dioxygenase AlkB-like"/>
    <property type="match status" value="1"/>
</dbReference>
<feature type="binding site" evidence="5">
    <location>
        <position position="77"/>
    </location>
    <ligand>
        <name>substrate</name>
    </ligand>
</feature>
<keyword evidence="4 6" id="KW-0408">Iron</keyword>
<dbReference type="GO" id="GO:0005737">
    <property type="term" value="C:cytoplasm"/>
    <property type="evidence" value="ECO:0007669"/>
    <property type="project" value="TreeGrafter"/>
</dbReference>
<comment type="caution">
    <text evidence="9">The sequence shown here is derived from an EMBL/GenBank/DDBJ whole genome shotgun (WGS) entry which is preliminary data.</text>
</comment>
<organism evidence="9 10">
    <name type="scientific">Novacetimonas pomaceti</name>
    <dbReference type="NCBI Taxonomy" id="2021998"/>
    <lineage>
        <taxon>Bacteria</taxon>
        <taxon>Pseudomonadati</taxon>
        <taxon>Pseudomonadota</taxon>
        <taxon>Alphaproteobacteria</taxon>
        <taxon>Acetobacterales</taxon>
        <taxon>Acetobacteraceae</taxon>
        <taxon>Novacetimonas</taxon>
    </lineage>
</organism>
<dbReference type="EMBL" id="NOXG01000006">
    <property type="protein sequence ID" value="PYD75749.1"/>
    <property type="molecule type" value="Genomic_DNA"/>
</dbReference>
<name>A0A318QKE0_9PROT</name>
<evidence type="ECO:0000256" key="6">
    <source>
        <dbReference type="PIRSR" id="PIRSR604574-2"/>
    </source>
</evidence>
<keyword evidence="1 6" id="KW-0479">Metal-binding</keyword>
<feature type="binding site" evidence="5">
    <location>
        <begin position="84"/>
        <end position="86"/>
    </location>
    <ligand>
        <name>substrate</name>
    </ligand>
</feature>
<evidence type="ECO:0000256" key="3">
    <source>
        <dbReference type="ARBA" id="ARBA00023002"/>
    </source>
</evidence>
<feature type="binding site" evidence="5">
    <location>
        <begin position="128"/>
        <end position="130"/>
    </location>
    <ligand>
        <name>2-oxoglutarate</name>
        <dbReference type="ChEBI" id="CHEBI:16810"/>
    </ligand>
</feature>
<feature type="binding site" evidence="6">
    <location>
        <position position="194"/>
    </location>
    <ligand>
        <name>Fe cation</name>
        <dbReference type="ChEBI" id="CHEBI:24875"/>
        <note>catalytic</note>
    </ligand>
</feature>
<protein>
    <submittedName>
        <fullName evidence="9">Alpha-ketoglutarate-dependent dioxygenase AlkB</fullName>
    </submittedName>
</protein>
<evidence type="ECO:0000259" key="8">
    <source>
        <dbReference type="PROSITE" id="PS51471"/>
    </source>
</evidence>
<feature type="binding site" evidence="6">
    <location>
        <position position="141"/>
    </location>
    <ligand>
        <name>Fe cation</name>
        <dbReference type="ChEBI" id="CHEBI:24875"/>
        <note>catalytic</note>
    </ligand>
</feature>
<evidence type="ECO:0000313" key="10">
    <source>
        <dbReference type="Proteomes" id="UP000247609"/>
    </source>
</evidence>